<dbReference type="SUPFAM" id="SSF55781">
    <property type="entry name" value="GAF domain-like"/>
    <property type="match status" value="1"/>
</dbReference>
<feature type="coiled-coil region" evidence="7">
    <location>
        <begin position="458"/>
        <end position="485"/>
    </location>
</feature>
<reference evidence="13 14" key="1">
    <citation type="submission" date="2019-10" db="EMBL/GenBank/DDBJ databases">
        <title>Unraveling microbial dark matter from salterns through culturing: the case of the genus Halosegnis.</title>
        <authorList>
            <person name="Duran-Viseras A."/>
            <person name="Andrei A.-S."/>
            <person name="Vera-Gargallo B."/>
            <person name="Ghai R."/>
            <person name="Sanchez-Porro C."/>
            <person name="Ventosa A."/>
        </authorList>
    </citation>
    <scope>NUCLEOTIDE SEQUENCE [LARGE SCALE GENOMIC DNA]</scope>
    <source>
        <strain evidence="11 14">F18-79</strain>
        <strain evidence="12 13">F19-13</strain>
    </source>
</reference>
<dbReference type="PANTHER" id="PTHR43711">
    <property type="entry name" value="TWO-COMPONENT HISTIDINE KINASE"/>
    <property type="match status" value="1"/>
</dbReference>
<dbReference type="Gene3D" id="3.30.450.40">
    <property type="match status" value="1"/>
</dbReference>
<organism evidence="11 14">
    <name type="scientific">Halosegnis rubeus</name>
    <dbReference type="NCBI Taxonomy" id="2212850"/>
    <lineage>
        <taxon>Archaea</taxon>
        <taxon>Methanobacteriati</taxon>
        <taxon>Methanobacteriota</taxon>
        <taxon>Stenosarchaea group</taxon>
        <taxon>Halobacteria</taxon>
        <taxon>Halobacteriales</taxon>
        <taxon>Natronomonadaceae</taxon>
        <taxon>Halosegnis</taxon>
    </lineage>
</organism>
<dbReference type="PANTHER" id="PTHR43711:SF1">
    <property type="entry name" value="HISTIDINE KINASE 1"/>
    <property type="match status" value="1"/>
</dbReference>
<gene>
    <name evidence="11" type="ORF">DM867_09130</name>
    <name evidence="12" type="ORF">DP108_06135</name>
</gene>
<keyword evidence="8" id="KW-0812">Transmembrane</keyword>
<feature type="transmembrane region" description="Helical" evidence="8">
    <location>
        <begin position="78"/>
        <end position="97"/>
    </location>
</feature>
<proteinExistence type="predicted"/>
<dbReference type="Gene3D" id="3.30.450.20">
    <property type="entry name" value="PAS domain"/>
    <property type="match status" value="1"/>
</dbReference>
<dbReference type="InterPro" id="IPR003018">
    <property type="entry name" value="GAF"/>
</dbReference>
<sequence>MTRGHQRVPFPLGGIISLLGVLLASVVVYDLYADIVVQNNRPLTALLENSLPLALNAGIIASGFWLTQHDNRDISKQAVIWTGISITSLLLLAVWVYSLQLIQGQLKPLILLAQIASMGAVAGIVVGVYSGRQNHRQRELQSLFQNSRDCIAKVQFENETPLIQEVNPAFESMFGYTTDDAAGESLDELIVDSQSKRQATELSRRARGGEQFETEVTRTTASGDSRIFRLQALPIDTGRTTTHVYAVYTDITDSKRHTKRVNALHSATRELISAETPEEVAQRGIQAVSNILELPLSSIFAERAGTLEPVESSEAAKELFDEIDTLDPEKSVAWRVYESGQPVKAADITQVETIQNPQTPIASEMILPLSEYGVLIIGDTEAGEFDDEDFTLAQILGDNISTSLNRVDREQRLRAREQELREQNERLETFTSVVSHDLQNPLSVATGYTELAQQESGETEALEKVEQALERMNSLIDELLTLAQQGESIDEKEPILLDRVASKAWETAATEQATLEIIDDGQFNGDRNRIQQLLENLFRNAVEHGGASVTVTVGAIDSDGFYVEDDGPGIPADTRETVFDHGYTTSETGTGFGLPIVNEIVEAHGGTISVLEGHDGGARFEIRDLETSN</sequence>
<dbReference type="CDD" id="cd00130">
    <property type="entry name" value="PAS"/>
    <property type="match status" value="1"/>
</dbReference>
<evidence type="ECO:0000256" key="1">
    <source>
        <dbReference type="ARBA" id="ARBA00000085"/>
    </source>
</evidence>
<dbReference type="InterPro" id="IPR004358">
    <property type="entry name" value="Sig_transdc_His_kin-like_C"/>
</dbReference>
<dbReference type="PROSITE" id="PS50112">
    <property type="entry name" value="PAS"/>
    <property type="match status" value="1"/>
</dbReference>
<keyword evidence="6" id="KW-0902">Two-component regulatory system</keyword>
<dbReference type="InterPro" id="IPR003661">
    <property type="entry name" value="HisK_dim/P_dom"/>
</dbReference>
<accession>A0A5N5UJ41</accession>
<dbReference type="InterPro" id="IPR036097">
    <property type="entry name" value="HisK_dim/P_sf"/>
</dbReference>
<protein>
    <recommendedName>
        <fullName evidence="2">histidine kinase</fullName>
        <ecNumber evidence="2">2.7.13.3</ecNumber>
    </recommendedName>
</protein>
<dbReference type="Proteomes" id="UP000326865">
    <property type="component" value="Unassembled WGS sequence"/>
</dbReference>
<dbReference type="EMBL" id="QMDY01000003">
    <property type="protein sequence ID" value="KAB7518744.1"/>
    <property type="molecule type" value="Genomic_DNA"/>
</dbReference>
<keyword evidence="8" id="KW-1133">Transmembrane helix</keyword>
<evidence type="ECO:0000256" key="5">
    <source>
        <dbReference type="ARBA" id="ARBA00022777"/>
    </source>
</evidence>
<feature type="transmembrane region" description="Helical" evidence="8">
    <location>
        <begin position="12"/>
        <end position="29"/>
    </location>
</feature>
<dbReference type="SUPFAM" id="SSF55874">
    <property type="entry name" value="ATPase domain of HSP90 chaperone/DNA topoisomerase II/histidine kinase"/>
    <property type="match status" value="1"/>
</dbReference>
<keyword evidence="5" id="KW-0418">Kinase</keyword>
<dbReference type="CDD" id="cd00075">
    <property type="entry name" value="HATPase"/>
    <property type="match status" value="1"/>
</dbReference>
<dbReference type="Gene3D" id="3.30.565.10">
    <property type="entry name" value="Histidine kinase-like ATPase, C-terminal domain"/>
    <property type="match status" value="1"/>
</dbReference>
<dbReference type="Pfam" id="PF02518">
    <property type="entry name" value="HATPase_c"/>
    <property type="match status" value="1"/>
</dbReference>
<comment type="catalytic activity">
    <reaction evidence="1">
        <text>ATP + protein L-histidine = ADP + protein N-phospho-L-histidine.</text>
        <dbReference type="EC" id="2.7.13.3"/>
    </reaction>
</comment>
<evidence type="ECO:0000259" key="10">
    <source>
        <dbReference type="PROSITE" id="PS50112"/>
    </source>
</evidence>
<keyword evidence="8" id="KW-0472">Membrane</keyword>
<evidence type="ECO:0000313" key="11">
    <source>
        <dbReference type="EMBL" id="KAB7513943.1"/>
    </source>
</evidence>
<dbReference type="InterPro" id="IPR029016">
    <property type="entry name" value="GAF-like_dom_sf"/>
</dbReference>
<evidence type="ECO:0000259" key="9">
    <source>
        <dbReference type="PROSITE" id="PS50109"/>
    </source>
</evidence>
<dbReference type="InterPro" id="IPR035965">
    <property type="entry name" value="PAS-like_dom_sf"/>
</dbReference>
<dbReference type="EMBL" id="QKKZ01000003">
    <property type="protein sequence ID" value="KAB7513943.1"/>
    <property type="molecule type" value="Genomic_DNA"/>
</dbReference>
<dbReference type="SMART" id="SM00065">
    <property type="entry name" value="GAF"/>
    <property type="match status" value="1"/>
</dbReference>
<dbReference type="SUPFAM" id="SSF47384">
    <property type="entry name" value="Homodimeric domain of signal transducing histidine kinase"/>
    <property type="match status" value="1"/>
</dbReference>
<evidence type="ECO:0000256" key="7">
    <source>
        <dbReference type="SAM" id="Coils"/>
    </source>
</evidence>
<evidence type="ECO:0000313" key="12">
    <source>
        <dbReference type="EMBL" id="KAB7518744.1"/>
    </source>
</evidence>
<evidence type="ECO:0000256" key="8">
    <source>
        <dbReference type="SAM" id="Phobius"/>
    </source>
</evidence>
<evidence type="ECO:0000313" key="14">
    <source>
        <dbReference type="Proteomes" id="UP000326865"/>
    </source>
</evidence>
<dbReference type="SMART" id="SM00387">
    <property type="entry name" value="HATPase_c"/>
    <property type="match status" value="1"/>
</dbReference>
<evidence type="ECO:0000313" key="13">
    <source>
        <dbReference type="Proteomes" id="UP000326207"/>
    </source>
</evidence>
<dbReference type="InterPro" id="IPR000014">
    <property type="entry name" value="PAS"/>
</dbReference>
<dbReference type="Pfam" id="PF13426">
    <property type="entry name" value="PAS_9"/>
    <property type="match status" value="1"/>
</dbReference>
<dbReference type="NCBIfam" id="TIGR00229">
    <property type="entry name" value="sensory_box"/>
    <property type="match status" value="1"/>
</dbReference>
<dbReference type="InterPro" id="IPR005467">
    <property type="entry name" value="His_kinase_dom"/>
</dbReference>
<dbReference type="InterPro" id="IPR036890">
    <property type="entry name" value="HATPase_C_sf"/>
</dbReference>
<name>A0A5N5U5W7_9EURY</name>
<dbReference type="EC" id="2.7.13.3" evidence="2"/>
<dbReference type="Proteomes" id="UP000326207">
    <property type="component" value="Unassembled WGS sequence"/>
</dbReference>
<evidence type="ECO:0000256" key="4">
    <source>
        <dbReference type="ARBA" id="ARBA00022679"/>
    </source>
</evidence>
<comment type="caution">
    <text evidence="11">The sequence shown here is derived from an EMBL/GenBank/DDBJ whole genome shotgun (WGS) entry which is preliminary data.</text>
</comment>
<keyword evidence="3" id="KW-0597">Phosphoprotein</keyword>
<keyword evidence="14" id="KW-1185">Reference proteome</keyword>
<feature type="domain" description="Histidine kinase" evidence="9">
    <location>
        <begin position="433"/>
        <end position="623"/>
    </location>
</feature>
<dbReference type="PROSITE" id="PS50109">
    <property type="entry name" value="HIS_KIN"/>
    <property type="match status" value="1"/>
</dbReference>
<dbReference type="Pfam" id="PF13185">
    <property type="entry name" value="GAF_2"/>
    <property type="match status" value="1"/>
</dbReference>
<keyword evidence="4" id="KW-0808">Transferase</keyword>
<dbReference type="GO" id="GO:0000155">
    <property type="term" value="F:phosphorelay sensor kinase activity"/>
    <property type="evidence" value="ECO:0007669"/>
    <property type="project" value="InterPro"/>
</dbReference>
<feature type="transmembrane region" description="Helical" evidence="8">
    <location>
        <begin position="49"/>
        <end position="66"/>
    </location>
</feature>
<feature type="transmembrane region" description="Helical" evidence="8">
    <location>
        <begin position="109"/>
        <end position="129"/>
    </location>
</feature>
<evidence type="ECO:0000256" key="6">
    <source>
        <dbReference type="ARBA" id="ARBA00023012"/>
    </source>
</evidence>
<dbReference type="RefSeq" id="WP_152134140.1">
    <property type="nucleotide sequence ID" value="NZ_QKKZ01000003.1"/>
</dbReference>
<dbReference type="CDD" id="cd00082">
    <property type="entry name" value="HisKA"/>
    <property type="match status" value="1"/>
</dbReference>
<dbReference type="InterPro" id="IPR003594">
    <property type="entry name" value="HATPase_dom"/>
</dbReference>
<dbReference type="SMART" id="SM00388">
    <property type="entry name" value="HisKA"/>
    <property type="match status" value="1"/>
</dbReference>
<dbReference type="Pfam" id="PF00512">
    <property type="entry name" value="HisKA"/>
    <property type="match status" value="1"/>
</dbReference>
<dbReference type="AlphaFoldDB" id="A0A5N5U5W7"/>
<feature type="domain" description="PAS" evidence="10">
    <location>
        <begin position="136"/>
        <end position="209"/>
    </location>
</feature>
<keyword evidence="7" id="KW-0175">Coiled coil</keyword>
<dbReference type="InterPro" id="IPR050736">
    <property type="entry name" value="Sensor_HK_Regulatory"/>
</dbReference>
<accession>A0A5N5U5W7</accession>
<evidence type="ECO:0000256" key="3">
    <source>
        <dbReference type="ARBA" id="ARBA00022553"/>
    </source>
</evidence>
<evidence type="ECO:0000256" key="2">
    <source>
        <dbReference type="ARBA" id="ARBA00012438"/>
    </source>
</evidence>
<dbReference type="PRINTS" id="PR00344">
    <property type="entry name" value="BCTRLSENSOR"/>
</dbReference>
<dbReference type="SUPFAM" id="SSF55785">
    <property type="entry name" value="PYP-like sensor domain (PAS domain)"/>
    <property type="match status" value="1"/>
</dbReference>
<dbReference type="Gene3D" id="1.10.287.130">
    <property type="match status" value="1"/>
</dbReference>